<dbReference type="SUPFAM" id="SSF52821">
    <property type="entry name" value="Rhodanese/Cell cycle control phosphatase"/>
    <property type="match status" value="1"/>
</dbReference>
<protein>
    <submittedName>
        <fullName evidence="2">Rhodanese-related sulfurtransferase, RHOD superfamily</fullName>
    </submittedName>
</protein>
<name>K4IIN1_PSYTT</name>
<dbReference type="EMBL" id="CP003879">
    <property type="protein sequence ID" value="AFU68941.1"/>
    <property type="molecule type" value="Genomic_DNA"/>
</dbReference>
<keyword evidence="3" id="KW-1185">Reference proteome</keyword>
<dbReference type="Pfam" id="PF00581">
    <property type="entry name" value="Rhodanese"/>
    <property type="match status" value="1"/>
</dbReference>
<dbReference type="eggNOG" id="COG0607">
    <property type="taxonomic scope" value="Bacteria"/>
</dbReference>
<evidence type="ECO:0000313" key="2">
    <source>
        <dbReference type="EMBL" id="AFU68941.1"/>
    </source>
</evidence>
<feature type="domain" description="Rhodanese" evidence="1">
    <location>
        <begin position="51"/>
        <end position="141"/>
    </location>
</feature>
<dbReference type="Proteomes" id="UP000008514">
    <property type="component" value="Chromosome"/>
</dbReference>
<evidence type="ECO:0000313" key="3">
    <source>
        <dbReference type="Proteomes" id="UP000008514"/>
    </source>
</evidence>
<dbReference type="CDD" id="cd00158">
    <property type="entry name" value="RHOD"/>
    <property type="match status" value="1"/>
</dbReference>
<accession>K4IIN1</accession>
<gene>
    <name evidence="2" type="ordered locus">P700755_002151</name>
</gene>
<organism evidence="2 3">
    <name type="scientific">Psychroflexus torquis (strain ATCC 700755 / CIP 106069 / ACAM 623)</name>
    <dbReference type="NCBI Taxonomy" id="313595"/>
    <lineage>
        <taxon>Bacteria</taxon>
        <taxon>Pseudomonadati</taxon>
        <taxon>Bacteroidota</taxon>
        <taxon>Flavobacteriia</taxon>
        <taxon>Flavobacteriales</taxon>
        <taxon>Flavobacteriaceae</taxon>
        <taxon>Psychroflexus</taxon>
    </lineage>
</organism>
<dbReference type="KEGG" id="ptq:P700755_002151"/>
<dbReference type="InterPro" id="IPR036873">
    <property type="entry name" value="Rhodanese-like_dom_sf"/>
</dbReference>
<dbReference type="HOGENOM" id="CLU_089574_5_0_10"/>
<sequence>MNYKVFILCSVLGGVPFFGISQNSIREAIDKYNSNTVEYLSVEELAALIEGNKEVKLLDARETSEYEISHLQDAIFVGYGNFEMTSIQDKIQTQDTLVVYCSIGVRSEQIGEKLKKEGYVNVYNLYGGMFEWFNKGYKIYDHKNNSTQKIHAYDRFWGEFLERGQKVY</sequence>
<dbReference type="Gene3D" id="3.40.250.10">
    <property type="entry name" value="Rhodanese-like domain"/>
    <property type="match status" value="1"/>
</dbReference>
<dbReference type="InterPro" id="IPR044684">
    <property type="entry name" value="STR17/STR18/HARC1-like"/>
</dbReference>
<dbReference type="PANTHER" id="PTHR44542:SF14">
    <property type="entry name" value="PROTEIN HIGH ARSENIC CONTENT 1, MITOCHONDRIAL-RELATED"/>
    <property type="match status" value="1"/>
</dbReference>
<dbReference type="PROSITE" id="PS50206">
    <property type="entry name" value="RHODANESE_3"/>
    <property type="match status" value="1"/>
</dbReference>
<dbReference type="AlphaFoldDB" id="K4IIN1"/>
<dbReference type="InterPro" id="IPR001763">
    <property type="entry name" value="Rhodanese-like_dom"/>
</dbReference>
<proteinExistence type="predicted"/>
<dbReference type="RefSeq" id="WP_015024520.1">
    <property type="nucleotide sequence ID" value="NC_018721.1"/>
</dbReference>
<reference evidence="2" key="2">
    <citation type="submission" date="2012-09" db="EMBL/GenBank/DDBJ databases">
        <title>The complete sequence of Psychroflexus torquis an extreme psychrophile from sea-ice that is stimulated by light.</title>
        <authorList>
            <person name="Feng S."/>
            <person name="Powell S.M."/>
            <person name="Bowman J.P."/>
        </authorList>
    </citation>
    <scope>NUCLEOTIDE SEQUENCE [LARGE SCALE GENOMIC DNA]</scope>
    <source>
        <strain evidence="2">ATCC 700755</strain>
    </source>
</reference>
<dbReference type="OrthoDB" id="598065at2"/>
<dbReference type="NCBIfam" id="NF045521">
    <property type="entry name" value="rhoda_near_glyco"/>
    <property type="match status" value="1"/>
</dbReference>
<evidence type="ECO:0000259" key="1">
    <source>
        <dbReference type="PROSITE" id="PS50206"/>
    </source>
</evidence>
<dbReference type="STRING" id="313595.P700755_002151"/>
<reference evidence="2" key="1">
    <citation type="submission" date="2006-03" db="EMBL/GenBank/DDBJ databases">
        <authorList>
            <person name="Bowman J."/>
            <person name="Ferriera S."/>
            <person name="Johnson J."/>
            <person name="Kravitz S."/>
            <person name="Halpern A."/>
            <person name="Remington K."/>
            <person name="Beeson K."/>
            <person name="Tran B."/>
            <person name="Rogers Y.-H."/>
            <person name="Friedman R."/>
            <person name="Venter J.C."/>
        </authorList>
    </citation>
    <scope>NUCLEOTIDE SEQUENCE [LARGE SCALE GENOMIC DNA]</scope>
    <source>
        <strain evidence="2">ATCC 700755</strain>
    </source>
</reference>
<dbReference type="SMART" id="SM00450">
    <property type="entry name" value="RHOD"/>
    <property type="match status" value="1"/>
</dbReference>
<dbReference type="GO" id="GO:0016740">
    <property type="term" value="F:transferase activity"/>
    <property type="evidence" value="ECO:0007669"/>
    <property type="project" value="UniProtKB-KW"/>
</dbReference>
<dbReference type="PANTHER" id="PTHR44542">
    <property type="entry name" value="THIOSULFATE SULFURTRANSFERASE 18"/>
    <property type="match status" value="1"/>
</dbReference>